<evidence type="ECO:0000313" key="1">
    <source>
        <dbReference type="EMBL" id="KAI5428579.1"/>
    </source>
</evidence>
<sequence length="398" mass="45539">MIGTRKWLNNYGIPKKTSNKRHGKYVVFTKAHGFYIKGIMIKGKVDGKSKGISSLINPKKAQVNDAVSKASNKIDDSVFINDNYEFHDMFTPINNDEFVSEEVNDNEVINDGFVDEIFTVKKFPRKGKKISPSSAKHDVKEIVTHILHEILENVKINEHDVNGDVIFKMSIEEKKVSKNSPYVPFNYEEIQIKWNFVYNRRINLDNEFYVETLKYSEIMKPFSDAQSLTRVLNNGSWYPKLVKEFVVKLPIGFLYLICGVNNDVSDEDRPNMESVFGPIKNHILNALIYKANAMQEIIDISTTRKGVCEGLAKMISLQSNAIYCYIIYFLYQKDIVICDYEIGSTPSFLTLSYMMIAEKDVIGIVINIITPVDETDMVFEGEMLYGPMTSHILKGFDS</sequence>
<protein>
    <submittedName>
        <fullName evidence="1">Uncharacterized protein</fullName>
    </submittedName>
</protein>
<evidence type="ECO:0000313" key="2">
    <source>
        <dbReference type="Proteomes" id="UP001058974"/>
    </source>
</evidence>
<dbReference type="AlphaFoldDB" id="A0A9D4XWV7"/>
<name>A0A9D4XWV7_PEA</name>
<proteinExistence type="predicted"/>
<keyword evidence="2" id="KW-1185">Reference proteome</keyword>
<reference evidence="1 2" key="1">
    <citation type="journal article" date="2022" name="Nat. Genet.">
        <title>Improved pea reference genome and pan-genome highlight genomic features and evolutionary characteristics.</title>
        <authorList>
            <person name="Yang T."/>
            <person name="Liu R."/>
            <person name="Luo Y."/>
            <person name="Hu S."/>
            <person name="Wang D."/>
            <person name="Wang C."/>
            <person name="Pandey M.K."/>
            <person name="Ge S."/>
            <person name="Xu Q."/>
            <person name="Li N."/>
            <person name="Li G."/>
            <person name="Huang Y."/>
            <person name="Saxena R.K."/>
            <person name="Ji Y."/>
            <person name="Li M."/>
            <person name="Yan X."/>
            <person name="He Y."/>
            <person name="Liu Y."/>
            <person name="Wang X."/>
            <person name="Xiang C."/>
            <person name="Varshney R.K."/>
            <person name="Ding H."/>
            <person name="Gao S."/>
            <person name="Zong X."/>
        </authorList>
    </citation>
    <scope>NUCLEOTIDE SEQUENCE [LARGE SCALE GENOMIC DNA]</scope>
    <source>
        <strain evidence="1 2">cv. Zhongwan 6</strain>
    </source>
</reference>
<accession>A0A9D4XWV7</accession>
<organism evidence="1 2">
    <name type="scientific">Pisum sativum</name>
    <name type="common">Garden pea</name>
    <name type="synonym">Lathyrus oleraceus</name>
    <dbReference type="NCBI Taxonomy" id="3888"/>
    <lineage>
        <taxon>Eukaryota</taxon>
        <taxon>Viridiplantae</taxon>
        <taxon>Streptophyta</taxon>
        <taxon>Embryophyta</taxon>
        <taxon>Tracheophyta</taxon>
        <taxon>Spermatophyta</taxon>
        <taxon>Magnoliopsida</taxon>
        <taxon>eudicotyledons</taxon>
        <taxon>Gunneridae</taxon>
        <taxon>Pentapetalae</taxon>
        <taxon>rosids</taxon>
        <taxon>fabids</taxon>
        <taxon>Fabales</taxon>
        <taxon>Fabaceae</taxon>
        <taxon>Papilionoideae</taxon>
        <taxon>50 kb inversion clade</taxon>
        <taxon>NPAAA clade</taxon>
        <taxon>Hologalegina</taxon>
        <taxon>IRL clade</taxon>
        <taxon>Fabeae</taxon>
        <taxon>Lathyrus</taxon>
    </lineage>
</organism>
<dbReference type="EMBL" id="JAMSHJ010000003">
    <property type="protein sequence ID" value="KAI5428579.1"/>
    <property type="molecule type" value="Genomic_DNA"/>
</dbReference>
<gene>
    <name evidence="1" type="ORF">KIW84_033538</name>
</gene>
<comment type="caution">
    <text evidence="1">The sequence shown here is derived from an EMBL/GenBank/DDBJ whole genome shotgun (WGS) entry which is preliminary data.</text>
</comment>
<dbReference type="Gramene" id="Psat03G0353800-T1">
    <property type="protein sequence ID" value="KAI5428579.1"/>
    <property type="gene ID" value="KIW84_033538"/>
</dbReference>
<dbReference type="Proteomes" id="UP001058974">
    <property type="component" value="Chromosome 3"/>
</dbReference>